<dbReference type="AlphaFoldDB" id="A0A8J7YVZ3"/>
<keyword evidence="6" id="KW-0456">Lyase</keyword>
<dbReference type="GO" id="GO:0005829">
    <property type="term" value="C:cytosol"/>
    <property type="evidence" value="ECO:0007669"/>
    <property type="project" value="TreeGrafter"/>
</dbReference>
<evidence type="ECO:0000256" key="5">
    <source>
        <dbReference type="ARBA" id="ARBA00023211"/>
    </source>
</evidence>
<sequence length="186" mass="21026">MTNDALNDAINALQKGNFIIIHDADNRENECDFVIAAEFIKPEHVAGMRTAGGGMICIATSGEIAEMTGMPFFSDIRDFASEKFKVLEKMIDNDLKYDKKSAFSININFRGVWTGIKAYDRAENYNISNKECVTLSRYDIFDTVEMLEYLSGERSQLIHTQEYYKFVGSGDINLLDVFALIDKIVT</sequence>
<evidence type="ECO:0000256" key="4">
    <source>
        <dbReference type="ARBA" id="ARBA00022842"/>
    </source>
</evidence>
<keyword evidence="2" id="KW-0686">Riboflavin biosynthesis</keyword>
<dbReference type="Gene3D" id="3.90.870.10">
    <property type="entry name" value="DHBP synthase"/>
    <property type="match status" value="1"/>
</dbReference>
<keyword evidence="4" id="KW-0460">Magnesium</keyword>
<keyword evidence="3" id="KW-0479">Metal-binding</keyword>
<comment type="caution">
    <text evidence="7">The sequence shown here is derived from an EMBL/GenBank/DDBJ whole genome shotgun (WGS) entry which is preliminary data.</text>
</comment>
<protein>
    <recommendedName>
        <fullName evidence="9">3,4-dihydroxy-2-butanone-4-phosphate synthase</fullName>
    </recommendedName>
</protein>
<organism evidence="7 8">
    <name type="scientific">Candidatus Altarchaeum hamiconexum</name>
    <dbReference type="NCBI Taxonomy" id="1803513"/>
    <lineage>
        <taxon>Archaea</taxon>
        <taxon>Candidatus Altarchaeota</taxon>
        <taxon>Candidatus Altiarchaeia</taxon>
        <taxon>Candidatus Altarchaeales</taxon>
        <taxon>Candidatus Altarchaeaceae</taxon>
        <taxon>Candidatus Altarchaeum</taxon>
    </lineage>
</organism>
<dbReference type="InterPro" id="IPR000422">
    <property type="entry name" value="DHBP_synthase_RibB"/>
</dbReference>
<keyword evidence="5" id="KW-0464">Manganese</keyword>
<comment type="pathway">
    <text evidence="1">Cofactor biosynthesis; riboflavin biosynthesis.</text>
</comment>
<evidence type="ECO:0000313" key="7">
    <source>
        <dbReference type="EMBL" id="NCN64940.1"/>
    </source>
</evidence>
<dbReference type="Proteomes" id="UP000768163">
    <property type="component" value="Unassembled WGS sequence"/>
</dbReference>
<evidence type="ECO:0000256" key="6">
    <source>
        <dbReference type="ARBA" id="ARBA00023239"/>
    </source>
</evidence>
<accession>A0A8J7YVZ3</accession>
<dbReference type="GO" id="GO:0009231">
    <property type="term" value="P:riboflavin biosynthetic process"/>
    <property type="evidence" value="ECO:0007669"/>
    <property type="project" value="UniProtKB-UniPathway"/>
</dbReference>
<evidence type="ECO:0000256" key="2">
    <source>
        <dbReference type="ARBA" id="ARBA00022619"/>
    </source>
</evidence>
<proteinExistence type="predicted"/>
<evidence type="ECO:0000256" key="1">
    <source>
        <dbReference type="ARBA" id="ARBA00005104"/>
    </source>
</evidence>
<reference evidence="7" key="1">
    <citation type="submission" date="2019-11" db="EMBL/GenBank/DDBJ databases">
        <title>Lipid analysis of CO2-rich subsurface aquifers suggests an autotrophy-based deep biosphere with lysolipids enriched in CPR bacteria.</title>
        <authorList>
            <person name="Probst A.J."/>
            <person name="Elling F.J."/>
            <person name="Castelle C.J."/>
            <person name="Zhu Q."/>
            <person name="Elvert M."/>
            <person name="Birarda G."/>
            <person name="Holman H.-Y."/>
            <person name="Lane K.R."/>
            <person name="Ladd B."/>
            <person name="Ryan M.C."/>
            <person name="Woyke T."/>
            <person name="Hinrichs K.-U."/>
            <person name="Banfield J.F."/>
        </authorList>
    </citation>
    <scope>NUCLEOTIDE SEQUENCE</scope>
    <source>
        <strain evidence="7">CG_2015-01_33_1645</strain>
    </source>
</reference>
<gene>
    <name evidence="7" type="ORF">GW910_02535</name>
</gene>
<dbReference type="EMBL" id="JAACVF010000061">
    <property type="protein sequence ID" value="NCN64940.1"/>
    <property type="molecule type" value="Genomic_DNA"/>
</dbReference>
<dbReference type="GO" id="GO:0046872">
    <property type="term" value="F:metal ion binding"/>
    <property type="evidence" value="ECO:0007669"/>
    <property type="project" value="UniProtKB-KW"/>
</dbReference>
<dbReference type="InterPro" id="IPR017945">
    <property type="entry name" value="DHBP_synth_RibB-like_a/b_dom"/>
</dbReference>
<dbReference type="PANTHER" id="PTHR21327:SF46">
    <property type="entry name" value="3,4-DIHYDROXY-2-BUTANONE 4-PHOSPHATE SYNTHASE"/>
    <property type="match status" value="1"/>
</dbReference>
<name>A0A8J7YVZ3_9ARCH</name>
<dbReference type="GO" id="GO:0008686">
    <property type="term" value="F:3,4-dihydroxy-2-butanone-4-phosphate synthase activity"/>
    <property type="evidence" value="ECO:0007669"/>
    <property type="project" value="InterPro"/>
</dbReference>
<evidence type="ECO:0008006" key="9">
    <source>
        <dbReference type="Google" id="ProtNLM"/>
    </source>
</evidence>
<dbReference type="Pfam" id="PF00926">
    <property type="entry name" value="DHBP_synthase"/>
    <property type="match status" value="1"/>
</dbReference>
<evidence type="ECO:0000313" key="8">
    <source>
        <dbReference type="Proteomes" id="UP000768163"/>
    </source>
</evidence>
<dbReference type="UniPathway" id="UPA00275"/>
<dbReference type="PANTHER" id="PTHR21327">
    <property type="entry name" value="GTP CYCLOHYDROLASE II-RELATED"/>
    <property type="match status" value="1"/>
</dbReference>
<evidence type="ECO:0000256" key="3">
    <source>
        <dbReference type="ARBA" id="ARBA00022723"/>
    </source>
</evidence>
<dbReference type="SUPFAM" id="SSF55821">
    <property type="entry name" value="YrdC/RibB"/>
    <property type="match status" value="1"/>
</dbReference>